<protein>
    <submittedName>
        <fullName evidence="3">Uncharacterized protein</fullName>
    </submittedName>
</protein>
<evidence type="ECO:0000313" key="4">
    <source>
        <dbReference type="Proteomes" id="UP000799302"/>
    </source>
</evidence>
<organism evidence="3 4">
    <name type="scientific">Microthyrium microscopicum</name>
    <dbReference type="NCBI Taxonomy" id="703497"/>
    <lineage>
        <taxon>Eukaryota</taxon>
        <taxon>Fungi</taxon>
        <taxon>Dikarya</taxon>
        <taxon>Ascomycota</taxon>
        <taxon>Pezizomycotina</taxon>
        <taxon>Dothideomycetes</taxon>
        <taxon>Dothideomycetes incertae sedis</taxon>
        <taxon>Microthyriales</taxon>
        <taxon>Microthyriaceae</taxon>
        <taxon>Microthyrium</taxon>
    </lineage>
</organism>
<sequence>MYSLVQSPRNQLIPCRKPPECNIIYKMAWFNFGRTSSSRHRPGYARSSSSSYSRSSSYYKRRPRDGYINGLIDKFRHLIRELWYYARRNKFKVFFLVVMPLISGGALAAFARQFGVRLPSFLNGKHGGHDSGRMSSGGGYYGSKGYGDDMGSEMGGLGSLLGGGGASSLLSVAKMFL</sequence>
<feature type="transmembrane region" description="Helical" evidence="2">
    <location>
        <begin position="93"/>
        <end position="111"/>
    </location>
</feature>
<keyword evidence="2" id="KW-0812">Transmembrane</keyword>
<keyword evidence="2" id="KW-1133">Transmembrane helix</keyword>
<name>A0A6A6TUJ7_9PEZI</name>
<evidence type="ECO:0000256" key="2">
    <source>
        <dbReference type="SAM" id="Phobius"/>
    </source>
</evidence>
<gene>
    <name evidence="3" type="ORF">BT63DRAFT_461634</name>
</gene>
<reference evidence="3" key="1">
    <citation type="journal article" date="2020" name="Stud. Mycol.">
        <title>101 Dothideomycetes genomes: a test case for predicting lifestyles and emergence of pathogens.</title>
        <authorList>
            <person name="Haridas S."/>
            <person name="Albert R."/>
            <person name="Binder M."/>
            <person name="Bloem J."/>
            <person name="Labutti K."/>
            <person name="Salamov A."/>
            <person name="Andreopoulos B."/>
            <person name="Baker S."/>
            <person name="Barry K."/>
            <person name="Bills G."/>
            <person name="Bluhm B."/>
            <person name="Cannon C."/>
            <person name="Castanera R."/>
            <person name="Culley D."/>
            <person name="Daum C."/>
            <person name="Ezra D."/>
            <person name="Gonzalez J."/>
            <person name="Henrissat B."/>
            <person name="Kuo A."/>
            <person name="Liang C."/>
            <person name="Lipzen A."/>
            <person name="Lutzoni F."/>
            <person name="Magnuson J."/>
            <person name="Mondo S."/>
            <person name="Nolan M."/>
            <person name="Ohm R."/>
            <person name="Pangilinan J."/>
            <person name="Park H.-J."/>
            <person name="Ramirez L."/>
            <person name="Alfaro M."/>
            <person name="Sun H."/>
            <person name="Tritt A."/>
            <person name="Yoshinaga Y."/>
            <person name="Zwiers L.-H."/>
            <person name="Turgeon B."/>
            <person name="Goodwin S."/>
            <person name="Spatafora J."/>
            <person name="Crous P."/>
            <person name="Grigoriev I."/>
        </authorList>
    </citation>
    <scope>NUCLEOTIDE SEQUENCE</scope>
    <source>
        <strain evidence="3">CBS 115976</strain>
    </source>
</reference>
<feature type="compositionally biased region" description="Low complexity" evidence="1">
    <location>
        <begin position="44"/>
        <end position="58"/>
    </location>
</feature>
<feature type="region of interest" description="Disordered" evidence="1">
    <location>
        <begin position="36"/>
        <end position="59"/>
    </location>
</feature>
<proteinExistence type="predicted"/>
<accession>A0A6A6TUJ7</accession>
<feature type="transmembrane region" description="Helical" evidence="2">
    <location>
        <begin position="154"/>
        <end position="173"/>
    </location>
</feature>
<evidence type="ECO:0000313" key="3">
    <source>
        <dbReference type="EMBL" id="KAF2663116.1"/>
    </source>
</evidence>
<keyword evidence="4" id="KW-1185">Reference proteome</keyword>
<dbReference type="Proteomes" id="UP000799302">
    <property type="component" value="Unassembled WGS sequence"/>
</dbReference>
<dbReference type="EMBL" id="MU004248">
    <property type="protein sequence ID" value="KAF2663116.1"/>
    <property type="molecule type" value="Genomic_DNA"/>
</dbReference>
<dbReference type="OrthoDB" id="5398396at2759"/>
<dbReference type="AlphaFoldDB" id="A0A6A6TUJ7"/>
<keyword evidence="2" id="KW-0472">Membrane</keyword>
<evidence type="ECO:0000256" key="1">
    <source>
        <dbReference type="SAM" id="MobiDB-lite"/>
    </source>
</evidence>